<keyword evidence="7 16" id="KW-0472">Membrane</keyword>
<dbReference type="InterPro" id="IPR013783">
    <property type="entry name" value="Ig-like_fold"/>
</dbReference>
<dbReference type="CDD" id="cd00063">
    <property type="entry name" value="FN3"/>
    <property type="match status" value="1"/>
</dbReference>
<proteinExistence type="inferred from homology"/>
<keyword evidence="21" id="KW-1185">Reference proteome</keyword>
<dbReference type="Pfam" id="PF00041">
    <property type="entry name" value="fn3"/>
    <property type="match status" value="1"/>
</dbReference>
<dbReference type="Gene3D" id="2.60.40.10">
    <property type="entry name" value="Immunoglobulins"/>
    <property type="match status" value="1"/>
</dbReference>
<feature type="domain" description="Fibronectin type-III" evidence="18">
    <location>
        <begin position="459"/>
        <end position="555"/>
    </location>
</feature>
<evidence type="ECO:0000256" key="11">
    <source>
        <dbReference type="ARBA" id="ARBA00057593"/>
    </source>
</evidence>
<gene>
    <name evidence="22" type="primary">Il12rb1</name>
    <name evidence="19" type="ORF">H671_1g2634</name>
</gene>
<dbReference type="InterPro" id="IPR036116">
    <property type="entry name" value="FN3_sf"/>
</dbReference>
<dbReference type="SUPFAM" id="SSF49265">
    <property type="entry name" value="Fibronectin type III"/>
    <property type="match status" value="1"/>
</dbReference>
<keyword evidence="8" id="KW-1015">Disulfide bond</keyword>
<dbReference type="PANTHER" id="PTHR23037:SF35">
    <property type="entry name" value="FIBRONECTIN TYPE-III DOMAIN-CONTAINING PROTEIN"/>
    <property type="match status" value="1"/>
</dbReference>
<sequence length="721" mass="79959">MGLRETSQPIFIVLLLCRLGVSCRADSCNFEKPPLYPDGASGASGPRNLSCYRVSGADYECSWHYDGSEDNVTHFLRCCFSGGRCCYFPAGRSRTVQFSEQAGVPVLSTVTFWVESRLSNWTMKSLEISLYLSEWIKFNPPLGDIKASRIDGQLRLDWNITEEVPAEVQFRRRTPTTNWTLGDCGPQDISDLGMTEDIHGSISESCLCPLEDMAQELQIRRRRQLSSGAPGGPWSSWSAPVCVPPERFPQPEVKFLVEPLGQGGRRRLTMQCQTPQPAVPEGCLEVRPGALVKHLVRVHMLSCACQPQNRKTMSIGKPLNLSGAAYNLVVLTRTRFGRSPYQMWHLPAQELTEMRTLNVSVEGNVTSMHWAAQAPDTTYCLEWQARGQGRNHTHCTLIAPEDEDTAGMVTHSWSSEPALDQEECYRVTIFASKDPENPVLWYTALSSYYFGGNASAAGTPSHVWVRNHSRNAVSVEWAPSRLSACPGVLTRYVVRCEAEDSEWASEWLLPPTKTQVTLQGLRSGVVYKVQVRADTARLLGSWSRPQRFSFEVQISRLSIIFASLGSFASVLLMGSLGYIGLTRAAWRLCPPLPTPRASTAVEFPGSQGEQAWQWRSPEDFPEVLCPRETLVVEKARDADDGTEPPQAAPAPAPDTARSLEAERREKGRSEAQGLGLEHEKLPLLQGAVARGASALGDLWWTQKAEEPGPPPRPSGQEDRRV</sequence>
<evidence type="ECO:0000313" key="22">
    <source>
        <dbReference type="RefSeq" id="XP_027250552.1"/>
    </source>
</evidence>
<dbReference type="InterPro" id="IPR003961">
    <property type="entry name" value="FN3_dom"/>
</dbReference>
<evidence type="ECO:0000256" key="8">
    <source>
        <dbReference type="ARBA" id="ARBA00023157"/>
    </source>
</evidence>
<evidence type="ECO:0000256" key="12">
    <source>
        <dbReference type="ARBA" id="ARBA00065421"/>
    </source>
</evidence>
<evidence type="ECO:0000259" key="18">
    <source>
        <dbReference type="PROSITE" id="PS50853"/>
    </source>
</evidence>
<dbReference type="PANTHER" id="PTHR23037">
    <property type="entry name" value="CYTOKINE RECEPTOR"/>
    <property type="match status" value="1"/>
</dbReference>
<reference evidence="20" key="1">
    <citation type="journal article" date="2013" name="Nat. Biotechnol.">
        <title>Chinese hamster genome sequenced from sorted chromosomes.</title>
        <authorList>
            <person name="Brinkrolf K."/>
            <person name="Rupp O."/>
            <person name="Laux H."/>
            <person name="Kollin F."/>
            <person name="Ernst W."/>
            <person name="Linke B."/>
            <person name="Kofler R."/>
            <person name="Romand S."/>
            <person name="Hesse F."/>
            <person name="Budach W.E."/>
            <person name="Galosy S."/>
            <person name="Muller D."/>
            <person name="Noll T."/>
            <person name="Wienberg J."/>
            <person name="Jostock T."/>
            <person name="Leonard M."/>
            <person name="Grillari J."/>
            <person name="Tauch A."/>
            <person name="Goesmann A."/>
            <person name="Helk B."/>
            <person name="Mott J.E."/>
            <person name="Puhler A."/>
            <person name="Borth N."/>
        </authorList>
    </citation>
    <scope>NUCLEOTIDE SEQUENCE [LARGE SCALE GENOMIC DNA]</scope>
    <source>
        <strain evidence="20">17A/GY</strain>
    </source>
</reference>
<keyword evidence="5" id="KW-0677">Repeat</keyword>
<reference evidence="21" key="4">
    <citation type="journal article" date="2020" name="Biotechnol. Bioeng.">
        <title>Chromosome-scale scaffolds for the Chinese hamster reference genome assembly to facilitate the study of the CHO epigenome.</title>
        <authorList>
            <person name="Hilliard W."/>
            <person name="MacDonald M."/>
            <person name="Lee K.H."/>
        </authorList>
    </citation>
    <scope>NUCLEOTIDE SEQUENCE [LARGE SCALE GENOMIC DNA]</scope>
    <source>
        <strain evidence="21">17A/GY</strain>
    </source>
</reference>
<dbReference type="FunFam" id="2.60.40.10:FF:001717">
    <property type="entry name" value="Interleukin 12 receptor subunit beta 1"/>
    <property type="match status" value="1"/>
</dbReference>
<evidence type="ECO:0000256" key="4">
    <source>
        <dbReference type="ARBA" id="ARBA00022729"/>
    </source>
</evidence>
<dbReference type="OrthoDB" id="8945484at2759"/>
<comment type="subcellular location">
    <subcellularLocation>
        <location evidence="1">Membrane</location>
        <topology evidence="1">Single-pass type I membrane protein</topology>
    </subcellularLocation>
</comment>
<dbReference type="Proteomes" id="UP001108280">
    <property type="component" value="Chromosome 1"/>
</dbReference>
<dbReference type="GeneID" id="100763378"/>
<evidence type="ECO:0000256" key="9">
    <source>
        <dbReference type="ARBA" id="ARBA00023170"/>
    </source>
</evidence>
<evidence type="ECO:0000256" key="2">
    <source>
        <dbReference type="ARBA" id="ARBA00008921"/>
    </source>
</evidence>
<comment type="similarity">
    <text evidence="2">Belongs to the type I cytokine receptor family. Type 2 subfamily.</text>
</comment>
<evidence type="ECO:0000256" key="5">
    <source>
        <dbReference type="ARBA" id="ARBA00022737"/>
    </source>
</evidence>
<evidence type="ECO:0000256" key="15">
    <source>
        <dbReference type="SAM" id="MobiDB-lite"/>
    </source>
</evidence>
<dbReference type="SMART" id="SM00060">
    <property type="entry name" value="FN3"/>
    <property type="match status" value="1"/>
</dbReference>
<evidence type="ECO:0000313" key="20">
    <source>
        <dbReference type="Proteomes" id="UP000030759"/>
    </source>
</evidence>
<dbReference type="PROSITE" id="PS50853">
    <property type="entry name" value="FN3"/>
    <property type="match status" value="1"/>
</dbReference>
<reference evidence="19" key="2">
    <citation type="submission" date="2013-03" db="EMBL/GenBank/DDBJ databases">
        <title>Chinese hamster genome sequenced from sorted chromosomes.</title>
        <authorList>
            <person name="Brinkrolf K."/>
            <person name="Rupp O."/>
            <person name="Laux H."/>
            <person name="Kollin F."/>
            <person name="Ernst W."/>
            <person name="Linke B."/>
            <person name="Kofler R."/>
            <person name="Romand S."/>
            <person name="Hesse F."/>
            <person name="Budach W.E."/>
            <person name="Galosy S."/>
            <person name="Muller D."/>
            <person name="Noll T."/>
            <person name="Wienberg J."/>
            <person name="Jostock T."/>
            <person name="Leonard M."/>
            <person name="Grillari J."/>
            <person name="Tauch A."/>
            <person name="Goesmann A."/>
            <person name="Helk B."/>
            <person name="Mott J.E."/>
            <person name="Puehler A."/>
            <person name="Borth N."/>
        </authorList>
    </citation>
    <scope>NUCLEOTIDE SEQUENCE</scope>
    <source>
        <strain evidence="19">17A/GY</strain>
    </source>
</reference>
<feature type="chain" id="PRO_5044539196" description="Interleukin-12 receptor subunit beta-1" evidence="17">
    <location>
        <begin position="26"/>
        <end position="721"/>
    </location>
</feature>
<dbReference type="EMBL" id="KE665172">
    <property type="protein sequence ID" value="ERE89006.1"/>
    <property type="molecule type" value="Genomic_DNA"/>
</dbReference>
<reference evidence="22" key="5">
    <citation type="submission" date="2025-04" db="UniProtKB">
        <authorList>
            <consortium name="RefSeq"/>
        </authorList>
    </citation>
    <scope>IDENTIFICATION</scope>
    <source>
        <strain evidence="22">17A/GY</strain>
        <tissue evidence="22">Liver</tissue>
    </source>
</reference>
<dbReference type="CTD" id="3594"/>
<dbReference type="GO" id="GO:0004896">
    <property type="term" value="F:cytokine receptor activity"/>
    <property type="evidence" value="ECO:0007669"/>
    <property type="project" value="TreeGrafter"/>
</dbReference>
<evidence type="ECO:0000256" key="16">
    <source>
        <dbReference type="SAM" id="Phobius"/>
    </source>
</evidence>
<evidence type="ECO:0000313" key="19">
    <source>
        <dbReference type="EMBL" id="ERE89006.1"/>
    </source>
</evidence>
<evidence type="ECO:0000256" key="13">
    <source>
        <dbReference type="ARBA" id="ARBA00067634"/>
    </source>
</evidence>
<dbReference type="RefSeq" id="XP_027250552.1">
    <property type="nucleotide sequence ID" value="XM_027394751.2"/>
</dbReference>
<dbReference type="AlphaFoldDB" id="A0A061IMB6"/>
<keyword evidence="4 17" id="KW-0732">Signal</keyword>
<keyword evidence="3 16" id="KW-0812">Transmembrane</keyword>
<accession>A0A061IMB6</accession>
<evidence type="ECO:0000256" key="1">
    <source>
        <dbReference type="ARBA" id="ARBA00004479"/>
    </source>
</evidence>
<feature type="region of interest" description="Disordered" evidence="15">
    <location>
        <begin position="699"/>
        <end position="721"/>
    </location>
</feature>
<feature type="signal peptide" evidence="17">
    <location>
        <begin position="1"/>
        <end position="25"/>
    </location>
</feature>
<feature type="compositionally biased region" description="Basic and acidic residues" evidence="15">
    <location>
        <begin position="657"/>
        <end position="669"/>
    </location>
</feature>
<evidence type="ECO:0000256" key="7">
    <source>
        <dbReference type="ARBA" id="ARBA00023136"/>
    </source>
</evidence>
<name>A0A061IMB6_CRIGR</name>
<evidence type="ECO:0000256" key="6">
    <source>
        <dbReference type="ARBA" id="ARBA00022989"/>
    </source>
</evidence>
<evidence type="ECO:0000313" key="21">
    <source>
        <dbReference type="Proteomes" id="UP001108280"/>
    </source>
</evidence>
<keyword evidence="6 16" id="KW-1133">Transmembrane helix</keyword>
<comment type="function">
    <text evidence="11">Functions as an interleukin receptor which binds interleukin-12 with low affinity and is involved in IL12 transduction. Associated with IL12RB2 it forms a functional, high affinity receptor for IL12. Also associates with IL23R to form the interleukin-23 receptor which functions in IL23 signal transduction probably through activation of the Jak-Stat signaling cascade.</text>
</comment>
<organism evidence="19 20">
    <name type="scientific">Cricetulus griseus</name>
    <name type="common">Chinese hamster</name>
    <name type="synonym">Cricetulus barabensis griseus</name>
    <dbReference type="NCBI Taxonomy" id="10029"/>
    <lineage>
        <taxon>Eukaryota</taxon>
        <taxon>Metazoa</taxon>
        <taxon>Chordata</taxon>
        <taxon>Craniata</taxon>
        <taxon>Vertebrata</taxon>
        <taxon>Euteleostomi</taxon>
        <taxon>Mammalia</taxon>
        <taxon>Eutheria</taxon>
        <taxon>Euarchontoglires</taxon>
        <taxon>Glires</taxon>
        <taxon>Rodentia</taxon>
        <taxon>Myomorpha</taxon>
        <taxon>Muroidea</taxon>
        <taxon>Cricetidae</taxon>
        <taxon>Cricetinae</taxon>
        <taxon>Cricetulus</taxon>
    </lineage>
</organism>
<evidence type="ECO:0000256" key="17">
    <source>
        <dbReference type="SAM" id="SignalP"/>
    </source>
</evidence>
<feature type="region of interest" description="Disordered" evidence="15">
    <location>
        <begin position="636"/>
        <end position="680"/>
    </location>
</feature>
<dbReference type="Proteomes" id="UP000030759">
    <property type="component" value="Unassembled WGS sequence"/>
</dbReference>
<feature type="transmembrane region" description="Helical" evidence="16">
    <location>
        <begin position="557"/>
        <end position="581"/>
    </location>
</feature>
<evidence type="ECO:0000256" key="10">
    <source>
        <dbReference type="ARBA" id="ARBA00023180"/>
    </source>
</evidence>
<dbReference type="GO" id="GO:0072536">
    <property type="term" value="C:interleukin-23 receptor complex"/>
    <property type="evidence" value="ECO:0007669"/>
    <property type="project" value="UniProtKB-ARBA"/>
</dbReference>
<protein>
    <recommendedName>
        <fullName evidence="13">Interleukin-12 receptor subunit beta-1</fullName>
    </recommendedName>
    <alternativeName>
        <fullName evidence="14">IL-12 receptor beta component</fullName>
    </alternativeName>
</protein>
<comment type="subunit">
    <text evidence="12">Dimer or oligomer; disulfide-linked. Interacts with IL12RB2 to form the high affinity IL12 receptor. Heterodimer with IL23R; in presence of IL23. The heterodimer forms the IL23 receptor.</text>
</comment>
<dbReference type="GO" id="GO:0009897">
    <property type="term" value="C:external side of plasma membrane"/>
    <property type="evidence" value="ECO:0007669"/>
    <property type="project" value="TreeGrafter"/>
</dbReference>
<dbReference type="KEGG" id="cge:100763378"/>
<keyword evidence="9 19" id="KW-0675">Receptor</keyword>
<evidence type="ECO:0000256" key="14">
    <source>
        <dbReference type="ARBA" id="ARBA00079385"/>
    </source>
</evidence>
<keyword evidence="10" id="KW-0325">Glycoprotein</keyword>
<evidence type="ECO:0000256" key="3">
    <source>
        <dbReference type="ARBA" id="ARBA00022692"/>
    </source>
</evidence>
<reference evidence="21" key="3">
    <citation type="journal article" date="2018" name="Biotechnol. Bioeng.">
        <title>A reference genome of the Chinese hamster based on a hybrid assembly strategy.</title>
        <authorList>
            <person name="Rupp O."/>
            <person name="MacDonald M.L."/>
            <person name="Li S."/>
            <person name="Dhiman H."/>
            <person name="Polson S."/>
            <person name="Griep S."/>
            <person name="Heffner K."/>
            <person name="Hernandez I."/>
            <person name="Brinkrolf K."/>
            <person name="Jadhav V."/>
            <person name="Samoudi M."/>
            <person name="Hao H."/>
            <person name="Kingham B."/>
            <person name="Goesmann A."/>
            <person name="Betenbaugh M.J."/>
            <person name="Lewis N.E."/>
            <person name="Borth N."/>
            <person name="Lee K.H."/>
        </authorList>
    </citation>
    <scope>NUCLEOTIDE SEQUENCE [LARGE SCALE GENOMIC DNA]</scope>
    <source>
        <strain evidence="21">17A/GY</strain>
    </source>
</reference>